<name>A0A6P1SXX6_9RHOB</name>
<dbReference type="AlphaFoldDB" id="A0A6P1SXX6"/>
<dbReference type="KEGG" id="amaq:GO499_05080"/>
<evidence type="ECO:0000313" key="2">
    <source>
        <dbReference type="Proteomes" id="UP000464495"/>
    </source>
</evidence>
<proteinExistence type="predicted"/>
<dbReference type="PROSITE" id="PS51257">
    <property type="entry name" value="PROKAR_LIPOPROTEIN"/>
    <property type="match status" value="1"/>
</dbReference>
<reference evidence="1 2" key="1">
    <citation type="submission" date="2019-12" db="EMBL/GenBank/DDBJ databases">
        <title>Complete genome sequence of Algicella marina strain 9Alg 56(T) isolated from the red alga Tichocarpus crinitus.</title>
        <authorList>
            <person name="Kim S.-G."/>
            <person name="Nedashkovskaya O.I."/>
        </authorList>
    </citation>
    <scope>NUCLEOTIDE SEQUENCE [LARGE SCALE GENOMIC DNA]</scope>
    <source>
        <strain evidence="1 2">9Alg 56</strain>
    </source>
</reference>
<dbReference type="Proteomes" id="UP000464495">
    <property type="component" value="Chromosome"/>
</dbReference>
<accession>A0A6P1SXX6</accession>
<evidence type="ECO:0000313" key="1">
    <source>
        <dbReference type="EMBL" id="QHQ34607.1"/>
    </source>
</evidence>
<gene>
    <name evidence="1" type="ORF">GO499_05080</name>
</gene>
<organism evidence="1 2">
    <name type="scientific">Algicella marina</name>
    <dbReference type="NCBI Taxonomy" id="2683284"/>
    <lineage>
        <taxon>Bacteria</taxon>
        <taxon>Pseudomonadati</taxon>
        <taxon>Pseudomonadota</taxon>
        <taxon>Alphaproteobacteria</taxon>
        <taxon>Rhodobacterales</taxon>
        <taxon>Paracoccaceae</taxon>
        <taxon>Algicella</taxon>
    </lineage>
</organism>
<protein>
    <submittedName>
        <fullName evidence="1">Uncharacterized protein</fullName>
    </submittedName>
</protein>
<keyword evidence="2" id="KW-1185">Reference proteome</keyword>
<dbReference type="EMBL" id="CP046620">
    <property type="protein sequence ID" value="QHQ34607.1"/>
    <property type="molecule type" value="Genomic_DNA"/>
</dbReference>
<dbReference type="RefSeq" id="WP_161861176.1">
    <property type="nucleotide sequence ID" value="NZ_CP046620.1"/>
</dbReference>
<sequence length="117" mass="12255">MVGRVIDSASVALAVAACSEDGTSTVVAKAAWMAAFEDLGCVLPETTAAEQIAGGGFSTANLQPYAKQSGAAPDRYRWLVAKNYLNDSLKSGLVVREERAGGTMNVRLKSERCENAA</sequence>